<organism evidence="1 2">
    <name type="scientific">Geodia barretti</name>
    <name type="common">Barrett's horny sponge</name>
    <dbReference type="NCBI Taxonomy" id="519541"/>
    <lineage>
        <taxon>Eukaryota</taxon>
        <taxon>Metazoa</taxon>
        <taxon>Porifera</taxon>
        <taxon>Demospongiae</taxon>
        <taxon>Heteroscleromorpha</taxon>
        <taxon>Tetractinellida</taxon>
        <taxon>Astrophorina</taxon>
        <taxon>Geodiidae</taxon>
        <taxon>Geodia</taxon>
    </lineage>
</organism>
<dbReference type="EMBL" id="CASHTH010003063">
    <property type="protein sequence ID" value="CAI8039785.1"/>
    <property type="molecule type" value="Genomic_DNA"/>
</dbReference>
<name>A0AA35T114_GEOBA</name>
<evidence type="ECO:0000313" key="1">
    <source>
        <dbReference type="EMBL" id="CAI8039785.1"/>
    </source>
</evidence>
<comment type="caution">
    <text evidence="1">The sequence shown here is derived from an EMBL/GenBank/DDBJ whole genome shotgun (WGS) entry which is preliminary data.</text>
</comment>
<evidence type="ECO:0000313" key="2">
    <source>
        <dbReference type="Proteomes" id="UP001174909"/>
    </source>
</evidence>
<proteinExistence type="predicted"/>
<dbReference type="AlphaFoldDB" id="A0AA35T114"/>
<sequence>MDYLLPTSTDAPDIESIVLEEAPSPLNPLGVKGAGEGGIVATGAALTNAVVNALSPLGIQINELPLSPDRIMGLIRERQG</sequence>
<keyword evidence="2" id="KW-1185">Reference proteome</keyword>
<protein>
    <submittedName>
        <fullName evidence="1">4-hydroxybenzoyl-CoA reductase subunit alpha</fullName>
    </submittedName>
</protein>
<dbReference type="GO" id="GO:0016491">
    <property type="term" value="F:oxidoreductase activity"/>
    <property type="evidence" value="ECO:0007669"/>
    <property type="project" value="InterPro"/>
</dbReference>
<dbReference type="SUPFAM" id="SSF56003">
    <property type="entry name" value="Molybdenum cofactor-binding domain"/>
    <property type="match status" value="1"/>
</dbReference>
<dbReference type="Gene3D" id="3.30.365.10">
    <property type="entry name" value="Aldehyde oxidase/xanthine dehydrogenase, molybdopterin binding domain"/>
    <property type="match status" value="1"/>
</dbReference>
<accession>A0AA35T114</accession>
<reference evidence="1" key="1">
    <citation type="submission" date="2023-03" db="EMBL/GenBank/DDBJ databases">
        <authorList>
            <person name="Steffen K."/>
            <person name="Cardenas P."/>
        </authorList>
    </citation>
    <scope>NUCLEOTIDE SEQUENCE</scope>
</reference>
<dbReference type="Proteomes" id="UP001174909">
    <property type="component" value="Unassembled WGS sequence"/>
</dbReference>
<gene>
    <name evidence="1" type="ORF">GBAR_LOCUS22168</name>
</gene>
<dbReference type="InterPro" id="IPR037165">
    <property type="entry name" value="AldOxase/xan_DH_Mopterin-bd_sf"/>
</dbReference>